<organism evidence="2">
    <name type="scientific">Caldilineaceae bacterium SB0664_bin_27</name>
    <dbReference type="NCBI Taxonomy" id="2605260"/>
    <lineage>
        <taxon>Bacteria</taxon>
        <taxon>Bacillati</taxon>
        <taxon>Chloroflexota</taxon>
        <taxon>Caldilineae</taxon>
        <taxon>Caldilineales</taxon>
        <taxon>Caldilineaceae</taxon>
    </lineage>
</organism>
<dbReference type="PROSITE" id="PS51340">
    <property type="entry name" value="MOSC"/>
    <property type="match status" value="1"/>
</dbReference>
<accession>A0A6B0YRZ9</accession>
<dbReference type="PANTHER" id="PTHR36930:SF1">
    <property type="entry name" value="MOSC DOMAIN-CONTAINING PROTEIN"/>
    <property type="match status" value="1"/>
</dbReference>
<name>A0A6B0YRZ9_9CHLR</name>
<evidence type="ECO:0000313" key="2">
    <source>
        <dbReference type="EMBL" id="MXY93876.1"/>
    </source>
</evidence>
<evidence type="ECO:0000259" key="1">
    <source>
        <dbReference type="PROSITE" id="PS51340"/>
    </source>
</evidence>
<dbReference type="InterPro" id="IPR011037">
    <property type="entry name" value="Pyrv_Knase-like_insert_dom_sf"/>
</dbReference>
<dbReference type="Gene3D" id="2.40.33.20">
    <property type="entry name" value="PK beta-barrel domain-like"/>
    <property type="match status" value="1"/>
</dbReference>
<dbReference type="SUPFAM" id="SSF50800">
    <property type="entry name" value="PK beta-barrel domain-like"/>
    <property type="match status" value="1"/>
</dbReference>
<dbReference type="GO" id="GO:0030170">
    <property type="term" value="F:pyridoxal phosphate binding"/>
    <property type="evidence" value="ECO:0007669"/>
    <property type="project" value="InterPro"/>
</dbReference>
<dbReference type="InterPro" id="IPR052716">
    <property type="entry name" value="MOSC_domain"/>
</dbReference>
<dbReference type="GO" id="GO:0030151">
    <property type="term" value="F:molybdenum ion binding"/>
    <property type="evidence" value="ECO:0007669"/>
    <property type="project" value="InterPro"/>
</dbReference>
<reference evidence="2" key="1">
    <citation type="submission" date="2019-09" db="EMBL/GenBank/DDBJ databases">
        <title>Characterisation of the sponge microbiome using genome-centric metagenomics.</title>
        <authorList>
            <person name="Engelberts J.P."/>
            <person name="Robbins S.J."/>
            <person name="De Goeij J.M."/>
            <person name="Aranda M."/>
            <person name="Bell S.C."/>
            <person name="Webster N.S."/>
        </authorList>
    </citation>
    <scope>NUCLEOTIDE SEQUENCE</scope>
    <source>
        <strain evidence="2">SB0664_bin_27</strain>
    </source>
</reference>
<proteinExistence type="predicted"/>
<dbReference type="PANTHER" id="PTHR36930">
    <property type="entry name" value="METAL-SULFUR CLUSTER BIOSYNTHESIS PROTEINS YUAD-RELATED"/>
    <property type="match status" value="1"/>
</dbReference>
<feature type="domain" description="MOSC" evidence="1">
    <location>
        <begin position="37"/>
        <end position="165"/>
    </location>
</feature>
<sequence length="175" mass="18523">MSTLNPESDVAKLMARPTNSGTVEWIGLRSERRGPLKSVTEAEAVPGKGLAGDHFHGQGDGKRQVTLIQGEHLDAVGVFLRGSSADPSMTRRNIVVRGINLFSLQDRQFRIGDVVLEHTGPCHPCSRMEENLGPGGYNAMRGHGGITASVVEGGAIRVGDAVEKLLLGEASEEGG</sequence>
<dbReference type="Pfam" id="PF03473">
    <property type="entry name" value="MOSC"/>
    <property type="match status" value="1"/>
</dbReference>
<gene>
    <name evidence="2" type="ORF">F4Y42_10565</name>
</gene>
<protein>
    <submittedName>
        <fullName evidence="2">MOSC domain-containing protein</fullName>
    </submittedName>
</protein>
<dbReference type="InterPro" id="IPR005302">
    <property type="entry name" value="MoCF_Sase_C"/>
</dbReference>
<comment type="caution">
    <text evidence="2">The sequence shown here is derived from an EMBL/GenBank/DDBJ whole genome shotgun (WGS) entry which is preliminary data.</text>
</comment>
<dbReference type="EMBL" id="VXRG01000089">
    <property type="protein sequence ID" value="MXY93876.1"/>
    <property type="molecule type" value="Genomic_DNA"/>
</dbReference>
<dbReference type="GO" id="GO:0003824">
    <property type="term" value="F:catalytic activity"/>
    <property type="evidence" value="ECO:0007669"/>
    <property type="project" value="InterPro"/>
</dbReference>
<dbReference type="AlphaFoldDB" id="A0A6B0YRZ9"/>